<feature type="domain" description="CRAL-TRIO" evidence="1">
    <location>
        <begin position="73"/>
        <end position="246"/>
    </location>
</feature>
<dbReference type="GO" id="GO:0005737">
    <property type="term" value="C:cytoplasm"/>
    <property type="evidence" value="ECO:0007669"/>
    <property type="project" value="TreeGrafter"/>
</dbReference>
<dbReference type="InterPro" id="IPR036598">
    <property type="entry name" value="GOLD_dom_sf"/>
</dbReference>
<dbReference type="Gene3D" id="2.60.120.680">
    <property type="entry name" value="GOLD domain"/>
    <property type="match status" value="1"/>
</dbReference>
<dbReference type="PROSITE" id="PS50191">
    <property type="entry name" value="CRAL_TRIO"/>
    <property type="match status" value="1"/>
</dbReference>
<dbReference type="InterPro" id="IPR001251">
    <property type="entry name" value="CRAL-TRIO_dom"/>
</dbReference>
<dbReference type="Pfam" id="PF00650">
    <property type="entry name" value="CRAL_TRIO"/>
    <property type="match status" value="1"/>
</dbReference>
<dbReference type="SUPFAM" id="SSF46938">
    <property type="entry name" value="CRAL/TRIO N-terminal domain"/>
    <property type="match status" value="1"/>
</dbReference>
<dbReference type="EMBL" id="CAXIEN010000118">
    <property type="protein sequence ID" value="CAL1279027.1"/>
    <property type="molecule type" value="Genomic_DNA"/>
</dbReference>
<dbReference type="Gene3D" id="3.40.525.10">
    <property type="entry name" value="CRAL-TRIO lipid binding domain"/>
    <property type="match status" value="1"/>
</dbReference>
<dbReference type="InterPro" id="IPR011074">
    <property type="entry name" value="CRAL/TRIO_N_dom"/>
</dbReference>
<dbReference type="SUPFAM" id="SSF101576">
    <property type="entry name" value="Supernatant protein factor (SPF), C-terminal domain"/>
    <property type="match status" value="1"/>
</dbReference>
<dbReference type="SMART" id="SM00516">
    <property type="entry name" value="SEC14"/>
    <property type="match status" value="1"/>
</dbReference>
<accession>A0AAV2A4P7</accession>
<dbReference type="PROSITE" id="PS50866">
    <property type="entry name" value="GOLD"/>
    <property type="match status" value="1"/>
</dbReference>
<evidence type="ECO:0000313" key="3">
    <source>
        <dbReference type="EMBL" id="CAL1279027.1"/>
    </source>
</evidence>
<dbReference type="PANTHER" id="PTHR23324:SF83">
    <property type="entry name" value="SEC14-LIKE PROTEIN 2"/>
    <property type="match status" value="1"/>
</dbReference>
<reference evidence="3 4" key="1">
    <citation type="submission" date="2024-04" db="EMBL/GenBank/DDBJ databases">
        <authorList>
            <person name="Rising A."/>
            <person name="Reimegard J."/>
            <person name="Sonavane S."/>
            <person name="Akerstrom W."/>
            <person name="Nylinder S."/>
            <person name="Hedman E."/>
            <person name="Kallberg Y."/>
        </authorList>
    </citation>
    <scope>NUCLEOTIDE SEQUENCE [LARGE SCALE GENOMIC DNA]</scope>
</reference>
<evidence type="ECO:0008006" key="5">
    <source>
        <dbReference type="Google" id="ProtNLM"/>
    </source>
</evidence>
<dbReference type="InterPro" id="IPR036865">
    <property type="entry name" value="CRAL-TRIO_dom_sf"/>
</dbReference>
<protein>
    <recommendedName>
        <fullName evidence="5">SEC14-like protein 2</fullName>
    </recommendedName>
</protein>
<dbReference type="SMART" id="SM01100">
    <property type="entry name" value="CRAL_TRIO_N"/>
    <property type="match status" value="1"/>
</dbReference>
<sequence>MDDITKEQMKVIEKLKRATIKDVTPKMLEDVSLFYRFAKARDFNLVEAEAMLKNHIAWRKEMQIDTILTDYEPPEVLVKYIPSTFICFDKDGSVVRINDAGQSDLKGLWHVTKKTEFAKYVAFIIEQDKEKVIKQGRNLGNPLYSVIYDFENLSYANAMAVKTLQMILYGLKMVVDNYPETIRRVIIINAPIYFSWLYAAVKPVLPDTIIRKVRIFGTDGWKDCLLQFIDAEYLPAYLGGEKADPDGNPLCETFIHRGSVIPKSYYMLKRGKKLSLEPDVDKLTVLPRSKEEITFFVKEENSYIEWEFETKNRDIDFSLLFREKSFGDFESVVLIPQQRIDCHETERGCFKCEKVGNYSMVFDNSFSWIHSKEIYYKAGIQSPRYNNIFDTM</sequence>
<name>A0AAV2A4P7_9ARAC</name>
<comment type="caution">
    <text evidence="3">The sequence shown here is derived from an EMBL/GenBank/DDBJ whole genome shotgun (WGS) entry which is preliminary data.</text>
</comment>
<feature type="domain" description="GOLD" evidence="2">
    <location>
        <begin position="222"/>
        <end position="380"/>
    </location>
</feature>
<dbReference type="InterPro" id="IPR036273">
    <property type="entry name" value="CRAL/TRIO_N_dom_sf"/>
</dbReference>
<evidence type="ECO:0000259" key="1">
    <source>
        <dbReference type="PROSITE" id="PS50191"/>
    </source>
</evidence>
<dbReference type="Proteomes" id="UP001497382">
    <property type="component" value="Unassembled WGS sequence"/>
</dbReference>
<dbReference type="AlphaFoldDB" id="A0AAV2A4P7"/>
<dbReference type="PRINTS" id="PR00180">
    <property type="entry name" value="CRETINALDHBP"/>
</dbReference>
<keyword evidence="4" id="KW-1185">Reference proteome</keyword>
<dbReference type="InterPro" id="IPR051064">
    <property type="entry name" value="SEC14/CRAL-TRIO_domain"/>
</dbReference>
<evidence type="ECO:0000259" key="2">
    <source>
        <dbReference type="PROSITE" id="PS50866"/>
    </source>
</evidence>
<dbReference type="PANTHER" id="PTHR23324">
    <property type="entry name" value="SEC14 RELATED PROTEIN"/>
    <property type="match status" value="1"/>
</dbReference>
<dbReference type="InterPro" id="IPR009038">
    <property type="entry name" value="GOLD_dom"/>
</dbReference>
<evidence type="ECO:0000313" key="4">
    <source>
        <dbReference type="Proteomes" id="UP001497382"/>
    </source>
</evidence>
<dbReference type="CDD" id="cd00170">
    <property type="entry name" value="SEC14"/>
    <property type="match status" value="1"/>
</dbReference>
<gene>
    <name evidence="3" type="ORF">LARSCL_LOCUS10104</name>
</gene>
<dbReference type="SUPFAM" id="SSF52087">
    <property type="entry name" value="CRAL/TRIO domain"/>
    <property type="match status" value="1"/>
</dbReference>
<organism evidence="3 4">
    <name type="scientific">Larinioides sclopetarius</name>
    <dbReference type="NCBI Taxonomy" id="280406"/>
    <lineage>
        <taxon>Eukaryota</taxon>
        <taxon>Metazoa</taxon>
        <taxon>Ecdysozoa</taxon>
        <taxon>Arthropoda</taxon>
        <taxon>Chelicerata</taxon>
        <taxon>Arachnida</taxon>
        <taxon>Araneae</taxon>
        <taxon>Araneomorphae</taxon>
        <taxon>Entelegynae</taxon>
        <taxon>Araneoidea</taxon>
        <taxon>Araneidae</taxon>
        <taxon>Larinioides</taxon>
    </lineage>
</organism>
<proteinExistence type="predicted"/>